<proteinExistence type="inferred from homology"/>
<evidence type="ECO:0000256" key="4">
    <source>
        <dbReference type="SAM" id="SignalP"/>
    </source>
</evidence>
<gene>
    <name evidence="5" type="ORF">P168DRAFT_299237</name>
</gene>
<dbReference type="GO" id="GO:0005576">
    <property type="term" value="C:extracellular region"/>
    <property type="evidence" value="ECO:0007669"/>
    <property type="project" value="UniProtKB-SubCell"/>
</dbReference>
<accession>A0A2I1CVM9</accession>
<dbReference type="AlphaFoldDB" id="A0A2I1CVM9"/>
<organism evidence="5 6">
    <name type="scientific">Aspergillus campestris (strain IBT 28561)</name>
    <dbReference type="NCBI Taxonomy" id="1392248"/>
    <lineage>
        <taxon>Eukaryota</taxon>
        <taxon>Fungi</taxon>
        <taxon>Dikarya</taxon>
        <taxon>Ascomycota</taxon>
        <taxon>Pezizomycotina</taxon>
        <taxon>Eurotiomycetes</taxon>
        <taxon>Eurotiomycetidae</taxon>
        <taxon>Eurotiales</taxon>
        <taxon>Aspergillaceae</taxon>
        <taxon>Aspergillus</taxon>
        <taxon>Aspergillus subgen. Circumdati</taxon>
    </lineage>
</organism>
<evidence type="ECO:0000313" key="6">
    <source>
        <dbReference type="Proteomes" id="UP000234254"/>
    </source>
</evidence>
<keyword evidence="6" id="KW-1185">Reference proteome</keyword>
<dbReference type="SUPFAM" id="SSF50685">
    <property type="entry name" value="Barwin-like endoglucanases"/>
    <property type="match status" value="1"/>
</dbReference>
<evidence type="ECO:0000256" key="2">
    <source>
        <dbReference type="ARBA" id="ARBA00010421"/>
    </source>
</evidence>
<feature type="signal peptide" evidence="4">
    <location>
        <begin position="1"/>
        <end position="20"/>
    </location>
</feature>
<keyword evidence="4" id="KW-0732">Signal</keyword>
<sequence>MKLFVAAASLATLFLSSVQAVPVEQPEDATTAAATVSVSYDPKYDVGGTSLSTVACSDGVNGLLTEGFTTFGSVPGFANIGGAPTIPGWNSENCGKCYQLHYKAGKIDKSIYVTAIDSAPGGFNLALGAMNKLTNGLAEQLGRVQATYTEVDRSLCGFK</sequence>
<evidence type="ECO:0000313" key="5">
    <source>
        <dbReference type="EMBL" id="PKY01678.1"/>
    </source>
</evidence>
<dbReference type="OrthoDB" id="4898945at2759"/>
<dbReference type="Gene3D" id="2.40.40.10">
    <property type="entry name" value="RlpA-like domain"/>
    <property type="match status" value="1"/>
</dbReference>
<dbReference type="VEuPathDB" id="FungiDB:P168DRAFT_299237"/>
<evidence type="ECO:0000256" key="3">
    <source>
        <dbReference type="ARBA" id="ARBA00022525"/>
    </source>
</evidence>
<feature type="chain" id="PRO_5014165400" evidence="4">
    <location>
        <begin position="21"/>
        <end position="159"/>
    </location>
</feature>
<reference evidence="5" key="1">
    <citation type="submission" date="2016-12" db="EMBL/GenBank/DDBJ databases">
        <title>The genomes of Aspergillus section Nigri reveals drivers in fungal speciation.</title>
        <authorList>
            <consortium name="DOE Joint Genome Institute"/>
            <person name="Vesth T.C."/>
            <person name="Nybo J."/>
            <person name="Theobald S."/>
            <person name="Brandl J."/>
            <person name="Frisvad J.C."/>
            <person name="Nielsen K.F."/>
            <person name="Lyhne E.K."/>
            <person name="Kogle M.E."/>
            <person name="Kuo A."/>
            <person name="Riley R."/>
            <person name="Clum A."/>
            <person name="Nolan M."/>
            <person name="Lipzen A."/>
            <person name="Salamov A."/>
            <person name="Henrissat B."/>
            <person name="Wiebenga A."/>
            <person name="De vries R.P."/>
            <person name="Grigoriev I.V."/>
            <person name="Mortensen U.H."/>
            <person name="Andersen M.R."/>
            <person name="Baker S.E."/>
        </authorList>
    </citation>
    <scope>NUCLEOTIDE SEQUENCE</scope>
    <source>
        <strain evidence="5">IBT 28561</strain>
    </source>
</reference>
<comment type="similarity">
    <text evidence="2">Belongs to the cerato-platanin family.</text>
</comment>
<protein>
    <submittedName>
        <fullName evidence="5">Allergen Asp F13</fullName>
    </submittedName>
</protein>
<comment type="subcellular location">
    <subcellularLocation>
        <location evidence="1">Secreted</location>
    </subcellularLocation>
</comment>
<dbReference type="CDD" id="cd22778">
    <property type="entry name" value="DPBB_CEPL-like"/>
    <property type="match status" value="1"/>
</dbReference>
<dbReference type="EMBL" id="MSFM01000011">
    <property type="protein sequence ID" value="PKY01678.1"/>
    <property type="molecule type" value="Genomic_DNA"/>
</dbReference>
<dbReference type="InterPro" id="IPR010829">
    <property type="entry name" value="Cerato-platanin"/>
</dbReference>
<dbReference type="InterPro" id="IPR036908">
    <property type="entry name" value="RlpA-like_sf"/>
</dbReference>
<dbReference type="RefSeq" id="XP_024690272.1">
    <property type="nucleotide sequence ID" value="XM_024838321.1"/>
</dbReference>
<evidence type="ECO:0000256" key="1">
    <source>
        <dbReference type="ARBA" id="ARBA00004613"/>
    </source>
</evidence>
<comment type="caution">
    <text evidence="5">The sequence shown here is derived from an EMBL/GenBank/DDBJ whole genome shotgun (WGS) entry which is preliminary data.</text>
</comment>
<name>A0A2I1CVM9_ASPC2</name>
<dbReference type="Pfam" id="PF07249">
    <property type="entry name" value="Cerato-platanin"/>
    <property type="match status" value="1"/>
</dbReference>
<dbReference type="Proteomes" id="UP000234254">
    <property type="component" value="Unassembled WGS sequence"/>
</dbReference>
<keyword evidence="3" id="KW-0964">Secreted</keyword>
<dbReference type="GeneID" id="36545845"/>